<dbReference type="InParanoid" id="A0A4V3CTE3"/>
<protein>
    <submittedName>
        <fullName evidence="1">WbqC-like protein</fullName>
    </submittedName>
</protein>
<dbReference type="AlphaFoldDB" id="A0A4V3CTE3"/>
<organism evidence="1 2">
    <name type="scientific">Roseateles toxinivorans</name>
    <dbReference type="NCBI Taxonomy" id="270368"/>
    <lineage>
        <taxon>Bacteria</taxon>
        <taxon>Pseudomonadati</taxon>
        <taxon>Pseudomonadota</taxon>
        <taxon>Betaproteobacteria</taxon>
        <taxon>Burkholderiales</taxon>
        <taxon>Sphaerotilaceae</taxon>
        <taxon>Roseateles</taxon>
    </lineage>
</organism>
<dbReference type="Pfam" id="PF08889">
    <property type="entry name" value="WbqC"/>
    <property type="match status" value="1"/>
</dbReference>
<name>A0A4V3CTE3_9BURK</name>
<keyword evidence="2" id="KW-1185">Reference proteome</keyword>
<gene>
    <name evidence="1" type="ORF">DES47_103368</name>
</gene>
<dbReference type="EMBL" id="SNXS01000003">
    <property type="protein sequence ID" value="TDP71387.1"/>
    <property type="molecule type" value="Genomic_DNA"/>
</dbReference>
<sequence>MNATDRVEQDGSEDARRRVAVMQPYFLPYIGYFQLMSAVDLFVVFDDVNYINRGWINRNRMLVGGGAHLFSVPLSGASQNRLICDIELVADGHWRERLLRTAGQAYARAPMRGRVLPLLERVIQCPAQRLDEFLLHSLQEVAAYLAISTEIRPSSRVYDNTHLKAQDRIIDICKRERAGTYVNAIGGRELYDAAEFARQGLELCFVRPRLEAYAQQGVSEPVPGLSILDVLMNNDVPTVRAMLSQADLVHTP</sequence>
<accession>A0A4V3CTE3</accession>
<comment type="caution">
    <text evidence="1">The sequence shown here is derived from an EMBL/GenBank/DDBJ whole genome shotgun (WGS) entry which is preliminary data.</text>
</comment>
<proteinExistence type="predicted"/>
<evidence type="ECO:0000313" key="2">
    <source>
        <dbReference type="Proteomes" id="UP000295361"/>
    </source>
</evidence>
<dbReference type="Proteomes" id="UP000295361">
    <property type="component" value="Unassembled WGS sequence"/>
</dbReference>
<reference evidence="1 2" key="1">
    <citation type="submission" date="2019-03" db="EMBL/GenBank/DDBJ databases">
        <title>Genomic Encyclopedia of Type Strains, Phase IV (KMG-IV): sequencing the most valuable type-strain genomes for metagenomic binning, comparative biology and taxonomic classification.</title>
        <authorList>
            <person name="Goeker M."/>
        </authorList>
    </citation>
    <scope>NUCLEOTIDE SEQUENCE [LARGE SCALE GENOMIC DNA]</scope>
    <source>
        <strain evidence="1 2">DSM 16998</strain>
    </source>
</reference>
<evidence type="ECO:0000313" key="1">
    <source>
        <dbReference type="EMBL" id="TDP71387.1"/>
    </source>
</evidence>
<dbReference type="RefSeq" id="WP_243748291.1">
    <property type="nucleotide sequence ID" value="NZ_SNXS01000003.1"/>
</dbReference>
<dbReference type="InterPro" id="IPR014985">
    <property type="entry name" value="WbqC"/>
</dbReference>